<keyword evidence="2" id="KW-1185">Reference proteome</keyword>
<dbReference type="AlphaFoldDB" id="A0A6A7C6M0"/>
<gene>
    <name evidence="1" type="ORF">K470DRAFT_290390</name>
</gene>
<accession>A0A6A7C6M0</accession>
<dbReference type="Proteomes" id="UP000799421">
    <property type="component" value="Unassembled WGS sequence"/>
</dbReference>
<name>A0A6A7C6M0_9PEZI</name>
<evidence type="ECO:0000313" key="2">
    <source>
        <dbReference type="Proteomes" id="UP000799421"/>
    </source>
</evidence>
<sequence>MTMRTSLSRADMSLVADCTLHKRCSKQPYRCTTCAMQALMTVYWSNKNPESACKALYVLRGAITFECPDSESLQDDFFIEIQSDSHELAVSLVNRLREQEIVTGKINMYAIFDYTFFAT</sequence>
<evidence type="ECO:0000313" key="1">
    <source>
        <dbReference type="EMBL" id="KAF2862902.1"/>
    </source>
</evidence>
<reference evidence="1" key="1">
    <citation type="journal article" date="2020" name="Stud. Mycol.">
        <title>101 Dothideomycetes genomes: a test case for predicting lifestyles and emergence of pathogens.</title>
        <authorList>
            <person name="Haridas S."/>
            <person name="Albert R."/>
            <person name="Binder M."/>
            <person name="Bloem J."/>
            <person name="Labutti K."/>
            <person name="Salamov A."/>
            <person name="Andreopoulos B."/>
            <person name="Baker S."/>
            <person name="Barry K."/>
            <person name="Bills G."/>
            <person name="Bluhm B."/>
            <person name="Cannon C."/>
            <person name="Castanera R."/>
            <person name="Culley D."/>
            <person name="Daum C."/>
            <person name="Ezra D."/>
            <person name="Gonzalez J."/>
            <person name="Henrissat B."/>
            <person name="Kuo A."/>
            <person name="Liang C."/>
            <person name="Lipzen A."/>
            <person name="Lutzoni F."/>
            <person name="Magnuson J."/>
            <person name="Mondo S."/>
            <person name="Nolan M."/>
            <person name="Ohm R."/>
            <person name="Pangilinan J."/>
            <person name="Park H.-J."/>
            <person name="Ramirez L."/>
            <person name="Alfaro M."/>
            <person name="Sun H."/>
            <person name="Tritt A."/>
            <person name="Yoshinaga Y."/>
            <person name="Zwiers L.-H."/>
            <person name="Turgeon B."/>
            <person name="Goodwin S."/>
            <person name="Spatafora J."/>
            <person name="Crous P."/>
            <person name="Grigoriev I."/>
        </authorList>
    </citation>
    <scope>NUCLEOTIDE SEQUENCE</scope>
    <source>
        <strain evidence="1">CBS 480.64</strain>
    </source>
</reference>
<organism evidence="1 2">
    <name type="scientific">Piedraia hortae CBS 480.64</name>
    <dbReference type="NCBI Taxonomy" id="1314780"/>
    <lineage>
        <taxon>Eukaryota</taxon>
        <taxon>Fungi</taxon>
        <taxon>Dikarya</taxon>
        <taxon>Ascomycota</taxon>
        <taxon>Pezizomycotina</taxon>
        <taxon>Dothideomycetes</taxon>
        <taxon>Dothideomycetidae</taxon>
        <taxon>Capnodiales</taxon>
        <taxon>Piedraiaceae</taxon>
        <taxon>Piedraia</taxon>
    </lineage>
</organism>
<dbReference type="EMBL" id="MU005963">
    <property type="protein sequence ID" value="KAF2862902.1"/>
    <property type="molecule type" value="Genomic_DNA"/>
</dbReference>
<proteinExistence type="predicted"/>
<protein>
    <submittedName>
        <fullName evidence="1">Uncharacterized protein</fullName>
    </submittedName>
</protein>